<evidence type="ECO:0000313" key="1">
    <source>
        <dbReference type="EMBL" id="AKS41501.1"/>
    </source>
</evidence>
<dbReference type="Gene3D" id="3.30.429.10">
    <property type="entry name" value="Macrophage Migration Inhibitory Factor"/>
    <property type="match status" value="1"/>
</dbReference>
<dbReference type="SUPFAM" id="SSF55331">
    <property type="entry name" value="Tautomerase/MIF"/>
    <property type="match status" value="1"/>
</dbReference>
<dbReference type="PANTHER" id="PTHR37950">
    <property type="entry name" value="4-HYDROXYPHENYLACETATE CATABOLISM PROTEIN"/>
    <property type="match status" value="1"/>
</dbReference>
<dbReference type="AlphaFoldDB" id="A0A0K0XV54"/>
<dbReference type="Proteomes" id="UP000066624">
    <property type="component" value="Chromosome"/>
</dbReference>
<gene>
    <name evidence="1" type="ORF">WM2015_1127</name>
</gene>
<dbReference type="PANTHER" id="PTHR37950:SF1">
    <property type="entry name" value="4-HYDROXYPHENYLACETATE CATABOLISM PROTEIN"/>
    <property type="match status" value="1"/>
</dbReference>
<dbReference type="STRING" id="1579979.WM2015_1127"/>
<protein>
    <submittedName>
        <fullName evidence="1">5-carboxymethyl-2-hydroxymuconate isomerase</fullName>
    </submittedName>
</protein>
<evidence type="ECO:0000313" key="2">
    <source>
        <dbReference type="Proteomes" id="UP000066624"/>
    </source>
</evidence>
<dbReference type="OrthoDB" id="9814215at2"/>
<dbReference type="InterPro" id="IPR004220">
    <property type="entry name" value="5-COMe_2-OHmuconate_Isoase"/>
</dbReference>
<dbReference type="KEGG" id="wma:WM2015_1127"/>
<keyword evidence="2" id="KW-1185">Reference proteome</keyword>
<dbReference type="RefSeq" id="WP_049725138.1">
    <property type="nucleotide sequence ID" value="NZ_CP012154.1"/>
</dbReference>
<keyword evidence="1" id="KW-0413">Isomerase</keyword>
<dbReference type="GO" id="GO:0008704">
    <property type="term" value="F:5-carboxymethyl-2-hydroxymuconate delta-isomerase activity"/>
    <property type="evidence" value="ECO:0007669"/>
    <property type="project" value="InterPro"/>
</dbReference>
<reference evidence="1 2" key="1">
    <citation type="submission" date="2015-07" db="EMBL/GenBank/DDBJ databases">
        <authorList>
            <person name="Noorani M."/>
        </authorList>
    </citation>
    <scope>NUCLEOTIDE SEQUENCE [LARGE SCALE GENOMIC DNA]</scope>
    <source>
        <strain evidence="1 2">KCTC 42284</strain>
    </source>
</reference>
<sequence length="130" mass="14356">MPHFIIDCSKHLLALRAENEVLRKIHTVAVASGLFDEGDIKVRLRPQAGGLVGGRQSSFIHVFAHIMQGRSMGQRRRLSTAVVAALAALFPDLPRIAMNITEFERATYVNRSMIGFESWPSSIGGTHDTE</sequence>
<dbReference type="EMBL" id="CP012154">
    <property type="protein sequence ID" value="AKS41501.1"/>
    <property type="molecule type" value="Genomic_DNA"/>
</dbReference>
<organism evidence="1 2">
    <name type="scientific">Wenzhouxiangella marina</name>
    <dbReference type="NCBI Taxonomy" id="1579979"/>
    <lineage>
        <taxon>Bacteria</taxon>
        <taxon>Pseudomonadati</taxon>
        <taxon>Pseudomonadota</taxon>
        <taxon>Gammaproteobacteria</taxon>
        <taxon>Chromatiales</taxon>
        <taxon>Wenzhouxiangellaceae</taxon>
        <taxon>Wenzhouxiangella</taxon>
    </lineage>
</organism>
<dbReference type="PATRIC" id="fig|1579979.3.peg.1152"/>
<name>A0A0K0XV54_9GAMM</name>
<accession>A0A0K0XV54</accession>
<dbReference type="Pfam" id="PF02962">
    <property type="entry name" value="CHMI"/>
    <property type="match status" value="1"/>
</dbReference>
<dbReference type="InterPro" id="IPR014347">
    <property type="entry name" value="Tautomerase/MIF_sf"/>
</dbReference>
<proteinExistence type="predicted"/>